<reference evidence="2" key="1">
    <citation type="journal article" date="2019" name="Int. J. Syst. Evol. Microbiol.">
        <title>The Global Catalogue of Microorganisms (GCM) 10K type strain sequencing project: providing services to taxonomists for standard genome sequencing and annotation.</title>
        <authorList>
            <consortium name="The Broad Institute Genomics Platform"/>
            <consortium name="The Broad Institute Genome Sequencing Center for Infectious Disease"/>
            <person name="Wu L."/>
            <person name="Ma J."/>
        </authorList>
    </citation>
    <scope>NUCLEOTIDE SEQUENCE [LARGE SCALE GENOMIC DNA]</scope>
    <source>
        <strain evidence="2">JCM 13852</strain>
    </source>
</reference>
<dbReference type="Gene3D" id="3.30.530.20">
    <property type="match status" value="1"/>
</dbReference>
<dbReference type="RefSeq" id="WP_381218557.1">
    <property type="nucleotide sequence ID" value="NZ_JBHSPC010000107.1"/>
</dbReference>
<keyword evidence="2" id="KW-1185">Reference proteome</keyword>
<dbReference type="CDD" id="cd07821">
    <property type="entry name" value="PYR_PYL_RCAR_like"/>
    <property type="match status" value="1"/>
</dbReference>
<dbReference type="SUPFAM" id="SSF55961">
    <property type="entry name" value="Bet v1-like"/>
    <property type="match status" value="1"/>
</dbReference>
<proteinExistence type="predicted"/>
<dbReference type="EMBL" id="JBHSPC010000107">
    <property type="protein sequence ID" value="MFC5674276.1"/>
    <property type="molecule type" value="Genomic_DNA"/>
</dbReference>
<sequence length="156" mass="17004">MPTQHIHLAADTTAEPSVVYALLRDGTSWPTFSPLGSFELAEAGVDGAEGLGAVRIFRTRIGGRTYTSREKIVELVEDRRFSYVLLTGLAVRGYRADISLEPTGAGTHIRWHSTFDAKIPGTGWLYRRMITKTIAGIVTGLASAATTRANAADRRR</sequence>
<comment type="caution">
    <text evidence="1">The sequence shown here is derived from an EMBL/GenBank/DDBJ whole genome shotgun (WGS) entry which is preliminary data.</text>
</comment>
<organism evidence="1 2">
    <name type="scientific">Streptomyces incanus</name>
    <dbReference type="NCBI Taxonomy" id="887453"/>
    <lineage>
        <taxon>Bacteria</taxon>
        <taxon>Bacillati</taxon>
        <taxon>Actinomycetota</taxon>
        <taxon>Actinomycetes</taxon>
        <taxon>Kitasatosporales</taxon>
        <taxon>Streptomycetaceae</taxon>
        <taxon>Streptomyces</taxon>
    </lineage>
</organism>
<dbReference type="InterPro" id="IPR019587">
    <property type="entry name" value="Polyketide_cyclase/dehydratase"/>
</dbReference>
<protein>
    <submittedName>
        <fullName evidence="1">SRPBCC family protein</fullName>
    </submittedName>
</protein>
<dbReference type="InterPro" id="IPR023393">
    <property type="entry name" value="START-like_dom_sf"/>
</dbReference>
<gene>
    <name evidence="1" type="ORF">ACFP2V_30645</name>
</gene>
<accession>A0ABW0XZN1</accession>
<name>A0ABW0XZN1_9ACTN</name>
<dbReference type="Pfam" id="PF10604">
    <property type="entry name" value="Polyketide_cyc2"/>
    <property type="match status" value="1"/>
</dbReference>
<dbReference type="Proteomes" id="UP001596183">
    <property type="component" value="Unassembled WGS sequence"/>
</dbReference>
<evidence type="ECO:0000313" key="2">
    <source>
        <dbReference type="Proteomes" id="UP001596183"/>
    </source>
</evidence>
<evidence type="ECO:0000313" key="1">
    <source>
        <dbReference type="EMBL" id="MFC5674276.1"/>
    </source>
</evidence>